<evidence type="ECO:0000313" key="2">
    <source>
        <dbReference type="EMBL" id="MFC5239809.1"/>
    </source>
</evidence>
<organism evidence="2 3">
    <name type="scientific">Streptomyces atrovirens</name>
    <dbReference type="NCBI Taxonomy" id="285556"/>
    <lineage>
        <taxon>Bacteria</taxon>
        <taxon>Bacillati</taxon>
        <taxon>Actinomycetota</taxon>
        <taxon>Actinomycetes</taxon>
        <taxon>Kitasatosporales</taxon>
        <taxon>Streptomycetaceae</taxon>
        <taxon>Streptomyces</taxon>
    </lineage>
</organism>
<accession>A0ABW0DQX4</accession>
<sequence length="98" mass="10222">MPCVAFSRDGTAIATGGRDGTARAHRAGPGRRVRRRRHPARGQPWRHPAHLGPGAAPGGGTRVRADSAAVPGVPGRLLTPSDGPRREAGLSCPRRGRP</sequence>
<gene>
    <name evidence="2" type="ORF">ACFPWV_07875</name>
</gene>
<dbReference type="Gene3D" id="2.130.10.10">
    <property type="entry name" value="YVTN repeat-like/Quinoprotein amine dehydrogenase"/>
    <property type="match status" value="1"/>
</dbReference>
<dbReference type="Proteomes" id="UP001596035">
    <property type="component" value="Unassembled WGS sequence"/>
</dbReference>
<protein>
    <submittedName>
        <fullName evidence="2">WD40 repeat domain-containing protein</fullName>
    </submittedName>
</protein>
<evidence type="ECO:0000256" key="1">
    <source>
        <dbReference type="SAM" id="MobiDB-lite"/>
    </source>
</evidence>
<keyword evidence="3" id="KW-1185">Reference proteome</keyword>
<dbReference type="InterPro" id="IPR015943">
    <property type="entry name" value="WD40/YVTN_repeat-like_dom_sf"/>
</dbReference>
<evidence type="ECO:0000313" key="3">
    <source>
        <dbReference type="Proteomes" id="UP001596035"/>
    </source>
</evidence>
<reference evidence="3" key="1">
    <citation type="journal article" date="2019" name="Int. J. Syst. Evol. Microbiol.">
        <title>The Global Catalogue of Microorganisms (GCM) 10K type strain sequencing project: providing services to taxonomists for standard genome sequencing and annotation.</title>
        <authorList>
            <consortium name="The Broad Institute Genomics Platform"/>
            <consortium name="The Broad Institute Genome Sequencing Center for Infectious Disease"/>
            <person name="Wu L."/>
            <person name="Ma J."/>
        </authorList>
    </citation>
    <scope>NUCLEOTIDE SEQUENCE [LARGE SCALE GENOMIC DNA]</scope>
    <source>
        <strain evidence="3">CGMCC 4.7131</strain>
    </source>
</reference>
<dbReference type="RefSeq" id="WP_382052385.1">
    <property type="nucleotide sequence ID" value="NZ_BAAATG010000024.1"/>
</dbReference>
<name>A0ABW0DQX4_9ACTN</name>
<feature type="region of interest" description="Disordered" evidence="1">
    <location>
        <begin position="1"/>
        <end position="98"/>
    </location>
</feature>
<dbReference type="EMBL" id="JBHSKN010000007">
    <property type="protein sequence ID" value="MFC5239809.1"/>
    <property type="molecule type" value="Genomic_DNA"/>
</dbReference>
<comment type="caution">
    <text evidence="2">The sequence shown here is derived from an EMBL/GenBank/DDBJ whole genome shotgun (WGS) entry which is preliminary data.</text>
</comment>
<feature type="compositionally biased region" description="Basic residues" evidence="1">
    <location>
        <begin position="23"/>
        <end position="40"/>
    </location>
</feature>
<proteinExistence type="predicted"/>